<sequence length="50" mass="5694">YSITILHHGTLHVLIQALQLSFPLVHPKYFSDRGGLTIWKLGHCLRARGQ</sequence>
<dbReference type="Proteomes" id="UP001162483">
    <property type="component" value="Unassembled WGS sequence"/>
</dbReference>
<gene>
    <name evidence="1" type="ORF">SPARVUS_LOCUS11833534</name>
</gene>
<protein>
    <submittedName>
        <fullName evidence="1">Uncharacterized protein</fullName>
    </submittedName>
</protein>
<proteinExistence type="predicted"/>
<reference evidence="1" key="1">
    <citation type="submission" date="2023-05" db="EMBL/GenBank/DDBJ databases">
        <authorList>
            <person name="Stuckert A."/>
        </authorList>
    </citation>
    <scope>NUCLEOTIDE SEQUENCE</scope>
</reference>
<evidence type="ECO:0000313" key="1">
    <source>
        <dbReference type="EMBL" id="CAI9595105.1"/>
    </source>
</evidence>
<evidence type="ECO:0000313" key="2">
    <source>
        <dbReference type="Proteomes" id="UP001162483"/>
    </source>
</evidence>
<feature type="non-terminal residue" evidence="1">
    <location>
        <position position="1"/>
    </location>
</feature>
<keyword evidence="2" id="KW-1185">Reference proteome</keyword>
<accession>A0ABN9FDJ3</accession>
<name>A0ABN9FDJ3_9NEOB</name>
<comment type="caution">
    <text evidence="1">The sequence shown here is derived from an EMBL/GenBank/DDBJ whole genome shotgun (WGS) entry which is preliminary data.</text>
</comment>
<organism evidence="1 2">
    <name type="scientific">Staurois parvus</name>
    <dbReference type="NCBI Taxonomy" id="386267"/>
    <lineage>
        <taxon>Eukaryota</taxon>
        <taxon>Metazoa</taxon>
        <taxon>Chordata</taxon>
        <taxon>Craniata</taxon>
        <taxon>Vertebrata</taxon>
        <taxon>Euteleostomi</taxon>
        <taxon>Amphibia</taxon>
        <taxon>Batrachia</taxon>
        <taxon>Anura</taxon>
        <taxon>Neobatrachia</taxon>
        <taxon>Ranoidea</taxon>
        <taxon>Ranidae</taxon>
        <taxon>Staurois</taxon>
    </lineage>
</organism>
<dbReference type="EMBL" id="CATNWA010016748">
    <property type="protein sequence ID" value="CAI9595105.1"/>
    <property type="molecule type" value="Genomic_DNA"/>
</dbReference>